<dbReference type="GO" id="GO:0004239">
    <property type="term" value="F:initiator methionyl aminopeptidase activity"/>
    <property type="evidence" value="ECO:0007669"/>
    <property type="project" value="UniProtKB-UniRule"/>
</dbReference>
<evidence type="ECO:0000259" key="8">
    <source>
        <dbReference type="Pfam" id="PF00557"/>
    </source>
</evidence>
<evidence type="ECO:0000256" key="7">
    <source>
        <dbReference type="RuleBase" id="RU003653"/>
    </source>
</evidence>
<evidence type="ECO:0000256" key="5">
    <source>
        <dbReference type="ARBA" id="ARBA00022801"/>
    </source>
</evidence>
<dbReference type="Gene3D" id="3.90.230.10">
    <property type="entry name" value="Creatinase/methionine aminopeptidase superfamily"/>
    <property type="match status" value="1"/>
</dbReference>
<dbReference type="InterPro" id="IPR036005">
    <property type="entry name" value="Creatinase/aminopeptidase-like"/>
</dbReference>
<dbReference type="EC" id="3.4.11.18" evidence="6 7"/>
<dbReference type="CDD" id="cd01086">
    <property type="entry name" value="MetAP1"/>
    <property type="match status" value="1"/>
</dbReference>
<feature type="domain" description="Peptidase M24" evidence="8">
    <location>
        <begin position="14"/>
        <end position="239"/>
    </location>
</feature>
<evidence type="ECO:0000256" key="4">
    <source>
        <dbReference type="ARBA" id="ARBA00022723"/>
    </source>
</evidence>
<dbReference type="AlphaFoldDB" id="A0A660SL76"/>
<keyword evidence="3 6" id="KW-0645">Protease</keyword>
<feature type="binding site" evidence="6">
    <location>
        <position position="78"/>
    </location>
    <ligand>
        <name>substrate</name>
    </ligand>
</feature>
<dbReference type="EMBL" id="QNBE01000005">
    <property type="protein sequence ID" value="RKX71595.1"/>
    <property type="molecule type" value="Genomic_DNA"/>
</dbReference>
<dbReference type="InterPro" id="IPR002467">
    <property type="entry name" value="Pept_M24A_MAP1"/>
</dbReference>
<proteinExistence type="inferred from homology"/>
<feature type="binding site" evidence="6">
    <location>
        <position position="201"/>
    </location>
    <ligand>
        <name>a divalent metal cation</name>
        <dbReference type="ChEBI" id="CHEBI:60240"/>
        <label>2</label>
        <note>catalytic</note>
    </ligand>
</feature>
<dbReference type="SUPFAM" id="SSF55920">
    <property type="entry name" value="Creatinase/aminopeptidase"/>
    <property type="match status" value="1"/>
</dbReference>
<comment type="subunit">
    <text evidence="6">Monomer.</text>
</comment>
<protein>
    <recommendedName>
        <fullName evidence="6 7">Methionine aminopeptidase</fullName>
        <shortName evidence="6">MAP</shortName>
        <shortName evidence="6">MetAP</shortName>
        <ecNumber evidence="6 7">3.4.11.18</ecNumber>
    </recommendedName>
    <alternativeName>
        <fullName evidence="6">Peptidase M</fullName>
    </alternativeName>
</protein>
<organism evidence="9 10">
    <name type="scientific">candidate division WOR-3 bacterium</name>
    <dbReference type="NCBI Taxonomy" id="2052148"/>
    <lineage>
        <taxon>Bacteria</taxon>
        <taxon>Bacteria division WOR-3</taxon>
    </lineage>
</organism>
<evidence type="ECO:0000313" key="9">
    <source>
        <dbReference type="EMBL" id="RKX71595.1"/>
    </source>
</evidence>
<evidence type="ECO:0000256" key="2">
    <source>
        <dbReference type="ARBA" id="ARBA00022438"/>
    </source>
</evidence>
<sequence>MAIVLKSPDEIATIAEAGRIIARVFDHLTTIVVSGKTTEMIGAEIEQIIVRAGGRPAFLGYRGFPKPVCISINDEVVHGIPGPRRISQGDLVKIDVGVEYRSYYADAARTILVGKNERGLRLLRATREALDLAIKAIRVGGHLGEISAAIERCIKGYGYSVVRELTGHGIGSSLHEDPPVPNFATPDPGPELEPGMVLAIEPMVNEGSWETILDRNGWTVLTKDGSLSAHFEDTVAITEDGVKILTRRC</sequence>
<feature type="binding site" evidence="6">
    <location>
        <position position="95"/>
    </location>
    <ligand>
        <name>a divalent metal cation</name>
        <dbReference type="ChEBI" id="CHEBI:60240"/>
        <label>1</label>
    </ligand>
</feature>
<keyword evidence="4 6" id="KW-0479">Metal-binding</keyword>
<feature type="binding site" evidence="6">
    <location>
        <position position="168"/>
    </location>
    <ligand>
        <name>a divalent metal cation</name>
        <dbReference type="ChEBI" id="CHEBI:60240"/>
        <label>2</label>
        <note>catalytic</note>
    </ligand>
</feature>
<dbReference type="GO" id="GO:0046872">
    <property type="term" value="F:metal ion binding"/>
    <property type="evidence" value="ECO:0007669"/>
    <property type="project" value="UniProtKB-UniRule"/>
</dbReference>
<dbReference type="InterPro" id="IPR001714">
    <property type="entry name" value="Pept_M24_MAP"/>
</dbReference>
<dbReference type="PANTHER" id="PTHR43330">
    <property type="entry name" value="METHIONINE AMINOPEPTIDASE"/>
    <property type="match status" value="1"/>
</dbReference>
<dbReference type="Proteomes" id="UP000268469">
    <property type="component" value="Unassembled WGS sequence"/>
</dbReference>
<comment type="function">
    <text evidence="1 6">Removes the N-terminal methionine from nascent proteins. The N-terminal methionine is often cleaved when the second residue in the primary sequence is small and uncharged (Met-Ala-, Cys, Gly, Pro, Ser, Thr, or Val). Requires deformylation of the N(alpha)-formylated initiator methionine before it can be hydrolyzed.</text>
</comment>
<keyword evidence="2 6" id="KW-0031">Aminopeptidase</keyword>
<dbReference type="InterPro" id="IPR000994">
    <property type="entry name" value="Pept_M24"/>
</dbReference>
<dbReference type="NCBIfam" id="TIGR00500">
    <property type="entry name" value="met_pdase_I"/>
    <property type="match status" value="1"/>
</dbReference>
<evidence type="ECO:0000256" key="3">
    <source>
        <dbReference type="ARBA" id="ARBA00022670"/>
    </source>
</evidence>
<name>A0A660SL76_UNCW3</name>
<dbReference type="Pfam" id="PF00557">
    <property type="entry name" value="Peptidase_M24"/>
    <property type="match status" value="1"/>
</dbReference>
<feature type="binding site" evidence="6">
    <location>
        <position position="175"/>
    </location>
    <ligand>
        <name>substrate</name>
    </ligand>
</feature>
<feature type="binding site" evidence="6">
    <location>
        <position position="106"/>
    </location>
    <ligand>
        <name>a divalent metal cation</name>
        <dbReference type="ChEBI" id="CHEBI:60240"/>
        <label>2</label>
        <note>catalytic</note>
    </ligand>
</feature>
<dbReference type="GO" id="GO:0006508">
    <property type="term" value="P:proteolysis"/>
    <property type="evidence" value="ECO:0007669"/>
    <property type="project" value="UniProtKB-KW"/>
</dbReference>
<comment type="caution">
    <text evidence="9">The sequence shown here is derived from an EMBL/GenBank/DDBJ whole genome shotgun (WGS) entry which is preliminary data.</text>
</comment>
<evidence type="ECO:0000256" key="1">
    <source>
        <dbReference type="ARBA" id="ARBA00002521"/>
    </source>
</evidence>
<feature type="binding site" evidence="6">
    <location>
        <position position="232"/>
    </location>
    <ligand>
        <name>a divalent metal cation</name>
        <dbReference type="ChEBI" id="CHEBI:60240"/>
        <label>1</label>
    </ligand>
</feature>
<dbReference type="PANTHER" id="PTHR43330:SF27">
    <property type="entry name" value="METHIONINE AMINOPEPTIDASE"/>
    <property type="match status" value="1"/>
</dbReference>
<comment type="similarity">
    <text evidence="6">Belongs to the peptidase M24A family. Methionine aminopeptidase type 1 subfamily.</text>
</comment>
<gene>
    <name evidence="6 9" type="primary">map</name>
    <name evidence="9" type="ORF">DRP53_00910</name>
</gene>
<feature type="binding site" evidence="6">
    <location>
        <position position="232"/>
    </location>
    <ligand>
        <name>a divalent metal cation</name>
        <dbReference type="ChEBI" id="CHEBI:60240"/>
        <label>2</label>
        <note>catalytic</note>
    </ligand>
</feature>
<evidence type="ECO:0000313" key="10">
    <source>
        <dbReference type="Proteomes" id="UP000268469"/>
    </source>
</evidence>
<dbReference type="PRINTS" id="PR00599">
    <property type="entry name" value="MAPEPTIDASE"/>
</dbReference>
<comment type="cofactor">
    <cofactor evidence="6">
        <name>Co(2+)</name>
        <dbReference type="ChEBI" id="CHEBI:48828"/>
    </cofactor>
    <cofactor evidence="6">
        <name>Zn(2+)</name>
        <dbReference type="ChEBI" id="CHEBI:29105"/>
    </cofactor>
    <cofactor evidence="6">
        <name>Mn(2+)</name>
        <dbReference type="ChEBI" id="CHEBI:29035"/>
    </cofactor>
    <cofactor evidence="6">
        <name>Fe(2+)</name>
        <dbReference type="ChEBI" id="CHEBI:29033"/>
    </cofactor>
    <text evidence="6">Binds 2 divalent metal cations per subunit. Has a high-affinity and a low affinity metal-binding site. The true nature of the physiological cofactor is under debate. The enzyme is active with cobalt, zinc, manganese or divalent iron ions. Most likely, methionine aminopeptidases function as mononuclear Fe(2+)-metalloproteases under physiological conditions, and the catalytically relevant metal-binding site has been assigned to the histidine-containing high-affinity site.</text>
</comment>
<reference evidence="9 10" key="1">
    <citation type="submission" date="2018-06" db="EMBL/GenBank/DDBJ databases">
        <title>Extensive metabolic versatility and redundancy in microbially diverse, dynamic hydrothermal sediments.</title>
        <authorList>
            <person name="Dombrowski N."/>
            <person name="Teske A."/>
            <person name="Baker B.J."/>
        </authorList>
    </citation>
    <scope>NUCLEOTIDE SEQUENCE [LARGE SCALE GENOMIC DNA]</scope>
    <source>
        <strain evidence="9">B36_G15</strain>
    </source>
</reference>
<dbReference type="GO" id="GO:0005829">
    <property type="term" value="C:cytosol"/>
    <property type="evidence" value="ECO:0007669"/>
    <property type="project" value="TreeGrafter"/>
</dbReference>
<accession>A0A660SL76</accession>
<dbReference type="HAMAP" id="MF_01974">
    <property type="entry name" value="MetAP_1"/>
    <property type="match status" value="1"/>
</dbReference>
<evidence type="ECO:0000256" key="6">
    <source>
        <dbReference type="HAMAP-Rule" id="MF_01974"/>
    </source>
</evidence>
<comment type="catalytic activity">
    <reaction evidence="6 7">
        <text>Release of N-terminal amino acids, preferentially methionine, from peptides and arylamides.</text>
        <dbReference type="EC" id="3.4.11.18"/>
    </reaction>
</comment>
<keyword evidence="5 6" id="KW-0378">Hydrolase</keyword>
<feature type="binding site" evidence="6">
    <location>
        <position position="106"/>
    </location>
    <ligand>
        <name>a divalent metal cation</name>
        <dbReference type="ChEBI" id="CHEBI:60240"/>
        <label>1</label>
    </ligand>
</feature>
<dbReference type="GO" id="GO:0070006">
    <property type="term" value="F:metalloaminopeptidase activity"/>
    <property type="evidence" value="ECO:0007669"/>
    <property type="project" value="UniProtKB-UniRule"/>
</dbReference>